<reference evidence="2" key="1">
    <citation type="submission" date="2024-06" db="EMBL/GenBank/DDBJ databases">
        <title>Multidecadal high mortality disease events in Australian domestic geese associated with an alphaherpesvirus, designated Anatid alphaherpesvirus 2.</title>
        <authorList>
            <person name="Kelly-Bosma M."/>
            <person name="Neave M.J."/>
        </authorList>
    </citation>
    <scope>NUCLEOTIDE SEQUENCE</scope>
    <source>
        <strain evidence="2">ACDP 22-00165</strain>
    </source>
</reference>
<evidence type="ECO:0000256" key="1">
    <source>
        <dbReference type="SAM" id="MobiDB-lite"/>
    </source>
</evidence>
<protein>
    <submittedName>
        <fullName evidence="2">Uncharacterized protein</fullName>
    </submittedName>
</protein>
<organism evidence="2">
    <name type="scientific">Anatid alphaherpesvirus 2</name>
    <dbReference type="NCBI Taxonomy" id="3080522"/>
    <lineage>
        <taxon>Viruses</taxon>
        <taxon>Duplodnaviria</taxon>
        <taxon>Heunggongvirae</taxon>
        <taxon>Peploviricota</taxon>
        <taxon>Herviviricetes</taxon>
        <taxon>Herpesvirales</taxon>
        <taxon>Orthoherpesviridae</taxon>
        <taxon>Alphaherpesvirinae</taxon>
    </lineage>
</organism>
<feature type="compositionally biased region" description="Basic and acidic residues" evidence="1">
    <location>
        <begin position="36"/>
        <end position="46"/>
    </location>
</feature>
<dbReference type="EMBL" id="OR540300">
    <property type="protein sequence ID" value="WOL23371.1"/>
    <property type="molecule type" value="Genomic_DNA"/>
</dbReference>
<proteinExistence type="predicted"/>
<feature type="region of interest" description="Disordered" evidence="1">
    <location>
        <begin position="17"/>
        <end position="46"/>
    </location>
</feature>
<accession>A0AAU0K712</accession>
<evidence type="ECO:0000313" key="2">
    <source>
        <dbReference type="EMBL" id="WOL23347.1"/>
    </source>
</evidence>
<name>A0AAU0K712_9ALPH</name>
<dbReference type="EMBL" id="OR540300">
    <property type="protein sequence ID" value="WOL23347.1"/>
    <property type="molecule type" value="Genomic_DNA"/>
</dbReference>
<sequence length="87" mass="9758">MVVVYCVRHTVWDEAASSRSRKRRRRSGDDACEAVKPPDETGSRKSQRDGLVFFVLSEIKKREKGERVIISTREYVGPACAEDGEGG</sequence>